<dbReference type="NCBIfam" id="TIGR04265">
    <property type="entry name" value="bac_cardiolipin"/>
    <property type="match status" value="1"/>
</dbReference>
<evidence type="ECO:0000259" key="14">
    <source>
        <dbReference type="PROSITE" id="PS50035"/>
    </source>
</evidence>
<keyword evidence="16" id="KW-1185">Reference proteome</keyword>
<dbReference type="InterPro" id="IPR025202">
    <property type="entry name" value="PLD-like_dom"/>
</dbReference>
<dbReference type="InterPro" id="IPR022924">
    <property type="entry name" value="Cardiolipin_synthase"/>
</dbReference>
<dbReference type="SMART" id="SM00155">
    <property type="entry name" value="PLDc"/>
    <property type="match status" value="2"/>
</dbReference>
<dbReference type="CDD" id="cd09160">
    <property type="entry name" value="PLDc_SMU_988_like_2"/>
    <property type="match status" value="1"/>
</dbReference>
<evidence type="ECO:0000256" key="8">
    <source>
        <dbReference type="ARBA" id="ARBA00023098"/>
    </source>
</evidence>
<dbReference type="PROSITE" id="PS50035">
    <property type="entry name" value="PLD"/>
    <property type="match status" value="2"/>
</dbReference>
<keyword evidence="9 13" id="KW-0472">Membrane</keyword>
<dbReference type="PANTHER" id="PTHR21248">
    <property type="entry name" value="CARDIOLIPIN SYNTHASE"/>
    <property type="match status" value="1"/>
</dbReference>
<evidence type="ECO:0000256" key="10">
    <source>
        <dbReference type="ARBA" id="ARBA00023209"/>
    </source>
</evidence>
<evidence type="ECO:0000256" key="1">
    <source>
        <dbReference type="ARBA" id="ARBA00004651"/>
    </source>
</evidence>
<dbReference type="PANTHER" id="PTHR21248:SF22">
    <property type="entry name" value="PHOSPHOLIPASE D"/>
    <property type="match status" value="1"/>
</dbReference>
<protein>
    <recommendedName>
        <fullName evidence="12">Cardiolipin synthase</fullName>
        <ecNumber evidence="12">2.7.8.-</ecNumber>
    </recommendedName>
</protein>
<dbReference type="Pfam" id="PF13396">
    <property type="entry name" value="PLDc_N"/>
    <property type="match status" value="1"/>
</dbReference>
<dbReference type="SUPFAM" id="SSF56024">
    <property type="entry name" value="Phospholipase D/nuclease"/>
    <property type="match status" value="2"/>
</dbReference>
<evidence type="ECO:0000313" key="15">
    <source>
        <dbReference type="EMBL" id="MEQ2557746.1"/>
    </source>
</evidence>
<proteinExistence type="predicted"/>
<keyword evidence="5 13" id="KW-0812">Transmembrane</keyword>
<keyword evidence="6" id="KW-0677">Repeat</keyword>
<dbReference type="Pfam" id="PF13091">
    <property type="entry name" value="PLDc_2"/>
    <property type="match status" value="2"/>
</dbReference>
<keyword evidence="3" id="KW-0444">Lipid biosynthesis</keyword>
<evidence type="ECO:0000313" key="16">
    <source>
        <dbReference type="Proteomes" id="UP001454489"/>
    </source>
</evidence>
<feature type="transmembrane region" description="Helical" evidence="13">
    <location>
        <begin position="12"/>
        <end position="31"/>
    </location>
</feature>
<dbReference type="EC" id="2.7.8.-" evidence="12"/>
<keyword evidence="2" id="KW-1003">Cell membrane</keyword>
<dbReference type="CDD" id="cd09154">
    <property type="entry name" value="PLDc_SMU_988_like_1"/>
    <property type="match status" value="1"/>
</dbReference>
<evidence type="ECO:0000256" key="2">
    <source>
        <dbReference type="ARBA" id="ARBA00022475"/>
    </source>
</evidence>
<sequence length="511" mass="59388">MKKLGNILFSRLVLIFLAIVIQFFWLATVLYQFSLQFTFINLGFRAVALILAIIISDKDGNAAGRMSWIFLILVAPIFGVTLYFVFGRAKLTKHTEERLERVNEELSPFLAGDEQVEEKIRNENKRIYNQTKYIKDWAGYPVCEYTKTEYYPSGEELFLKMLEAVKEAENFIFLEYFIFEDGIMLEQLLAALEEKVKQGVEVRMIYDDVGCISKLPAGYYKKMEARGIKCTAFNPFRPIMSIIMNNRDHRKILVVDGKTAFTGGINIADEYINVTTRFGYWKDTGVRIEGKAVWNFTAMFLQMWNFANHSTENYLAYKQQINWKKHYESDGYVQPYADSPIDHENQAENIYLNIINYAKDYVYIFTPYLITDEEMCVALCNAAKSGVDVRIVTPGIPDKKLVFLLTQSYYQELLKANVKIYQFAKGFIHAKCFVCDDEIATVGSINLDYRSLYLHYECGIYMYRSKAVRQVKEDVLNTIEQSKIISLGFCQNREWYVKVLQCLLRLFAPLL</sequence>
<dbReference type="Gene3D" id="3.30.870.10">
    <property type="entry name" value="Endonuclease Chain A"/>
    <property type="match status" value="2"/>
</dbReference>
<gene>
    <name evidence="15" type="primary">cls</name>
    <name evidence="15" type="ORF">WMO43_07665</name>
</gene>
<keyword evidence="11" id="KW-1208">Phospholipid metabolism</keyword>
<keyword evidence="10" id="KW-0594">Phospholipid biosynthesis</keyword>
<evidence type="ECO:0000256" key="5">
    <source>
        <dbReference type="ARBA" id="ARBA00022692"/>
    </source>
</evidence>
<feature type="transmembrane region" description="Helical" evidence="13">
    <location>
        <begin position="37"/>
        <end position="56"/>
    </location>
</feature>
<keyword evidence="4" id="KW-0808">Transferase</keyword>
<feature type="domain" description="PLD phosphodiesterase" evidence="14">
    <location>
        <begin position="244"/>
        <end position="271"/>
    </location>
</feature>
<dbReference type="InterPro" id="IPR027379">
    <property type="entry name" value="CLS_N"/>
</dbReference>
<evidence type="ECO:0000256" key="6">
    <source>
        <dbReference type="ARBA" id="ARBA00022737"/>
    </source>
</evidence>
<evidence type="ECO:0000256" key="3">
    <source>
        <dbReference type="ARBA" id="ARBA00022516"/>
    </source>
</evidence>
<comment type="caution">
    <text evidence="15">The sequence shown here is derived from an EMBL/GenBank/DDBJ whole genome shotgun (WGS) entry which is preliminary data.</text>
</comment>
<dbReference type="Proteomes" id="UP001454489">
    <property type="component" value="Unassembled WGS sequence"/>
</dbReference>
<evidence type="ECO:0000256" key="9">
    <source>
        <dbReference type="ARBA" id="ARBA00023136"/>
    </source>
</evidence>
<organism evidence="15 16">
    <name type="scientific">Maccoyibacter intestinihominis</name>
    <dbReference type="NCBI Taxonomy" id="3133499"/>
    <lineage>
        <taxon>Bacteria</taxon>
        <taxon>Bacillati</taxon>
        <taxon>Bacillota</taxon>
        <taxon>Clostridia</taxon>
        <taxon>Lachnospirales</taxon>
        <taxon>Lachnospiraceae</taxon>
        <taxon>Maccoyibacter</taxon>
    </lineage>
</organism>
<evidence type="ECO:0000256" key="11">
    <source>
        <dbReference type="ARBA" id="ARBA00023264"/>
    </source>
</evidence>
<dbReference type="InterPro" id="IPR001736">
    <property type="entry name" value="PLipase_D/transphosphatidylase"/>
</dbReference>
<feature type="domain" description="PLD phosphodiesterase" evidence="14">
    <location>
        <begin position="424"/>
        <end position="451"/>
    </location>
</feature>
<reference evidence="15 16" key="1">
    <citation type="submission" date="2024-03" db="EMBL/GenBank/DDBJ databases">
        <title>Human intestinal bacterial collection.</title>
        <authorList>
            <person name="Pauvert C."/>
            <person name="Hitch T.C.A."/>
            <person name="Clavel T."/>
        </authorList>
    </citation>
    <scope>NUCLEOTIDE SEQUENCE [LARGE SCALE GENOMIC DNA]</scope>
    <source>
        <strain evidence="15 16">CLA-AA-H185</strain>
    </source>
</reference>
<keyword evidence="8" id="KW-0443">Lipid metabolism</keyword>
<evidence type="ECO:0000256" key="13">
    <source>
        <dbReference type="SAM" id="Phobius"/>
    </source>
</evidence>
<accession>A0ABV1HDG1</accession>
<name>A0ABV1HDG1_9FIRM</name>
<feature type="transmembrane region" description="Helical" evidence="13">
    <location>
        <begin position="68"/>
        <end position="86"/>
    </location>
</feature>
<keyword evidence="7 13" id="KW-1133">Transmembrane helix</keyword>
<dbReference type="EMBL" id="JBBMEX010000006">
    <property type="protein sequence ID" value="MEQ2557746.1"/>
    <property type="molecule type" value="Genomic_DNA"/>
</dbReference>
<comment type="subcellular location">
    <subcellularLocation>
        <location evidence="1">Cell membrane</location>
        <topology evidence="1">Multi-pass membrane protein</topology>
    </subcellularLocation>
</comment>
<evidence type="ECO:0000256" key="4">
    <source>
        <dbReference type="ARBA" id="ARBA00022679"/>
    </source>
</evidence>
<dbReference type="RefSeq" id="WP_353530787.1">
    <property type="nucleotide sequence ID" value="NZ_JBBMEX010000006.1"/>
</dbReference>
<evidence type="ECO:0000256" key="7">
    <source>
        <dbReference type="ARBA" id="ARBA00022989"/>
    </source>
</evidence>
<evidence type="ECO:0000256" key="12">
    <source>
        <dbReference type="NCBIfam" id="TIGR04265"/>
    </source>
</evidence>